<reference evidence="1" key="1">
    <citation type="journal article" date="2024" name="BMC Genomics">
        <title>Functional annotation of a divergent genome using sequence and structure-based similarity.</title>
        <authorList>
            <person name="Svedberg D."/>
            <person name="Winiger R.R."/>
            <person name="Berg A."/>
            <person name="Sharma H."/>
            <person name="Tellgren-Roth C."/>
            <person name="Debrunner-Vossbrinck B.A."/>
            <person name="Vossbrinck C.R."/>
            <person name="Barandun J."/>
        </authorList>
    </citation>
    <scope>NUCLEOTIDE SEQUENCE</scope>
    <source>
        <strain evidence="1">Illinois isolate</strain>
    </source>
</reference>
<protein>
    <submittedName>
        <fullName evidence="1">Uncharacterized protein</fullName>
    </submittedName>
</protein>
<name>A0AAX4J9U6_9MICR</name>
<keyword evidence="2" id="KW-1185">Reference proteome</keyword>
<sequence length="97" mass="11800">MRNTFELGKYLRSNTNPKIDLKNMKKLEDPEIINIKEIENCTKITKYLFFIKSHTEKYFVSLILNEEEIKKIENREFTTIKLNKKYNKIYYDVELDV</sequence>
<dbReference type="RefSeq" id="XP_065328881.1">
    <property type="nucleotide sequence ID" value="XM_065472809.1"/>
</dbReference>
<dbReference type="AlphaFoldDB" id="A0AAX4J9U6"/>
<dbReference type="GeneID" id="90540545"/>
<gene>
    <name evidence="1" type="ORF">VNE69_02255</name>
</gene>
<accession>A0AAX4J9U6</accession>
<evidence type="ECO:0000313" key="1">
    <source>
        <dbReference type="EMBL" id="WUR02736.1"/>
    </source>
</evidence>
<dbReference type="EMBL" id="CP142727">
    <property type="protein sequence ID" value="WUR02736.1"/>
    <property type="molecule type" value="Genomic_DNA"/>
</dbReference>
<organism evidence="1 2">
    <name type="scientific">Vairimorpha necatrix</name>
    <dbReference type="NCBI Taxonomy" id="6039"/>
    <lineage>
        <taxon>Eukaryota</taxon>
        <taxon>Fungi</taxon>
        <taxon>Fungi incertae sedis</taxon>
        <taxon>Microsporidia</taxon>
        <taxon>Nosematidae</taxon>
        <taxon>Vairimorpha</taxon>
    </lineage>
</organism>
<dbReference type="KEGG" id="vnx:VNE69_02255"/>
<dbReference type="Proteomes" id="UP001334084">
    <property type="component" value="Chromosome 2"/>
</dbReference>
<proteinExistence type="predicted"/>
<evidence type="ECO:0000313" key="2">
    <source>
        <dbReference type="Proteomes" id="UP001334084"/>
    </source>
</evidence>